<organism evidence="1 2">
    <name type="scientific">Boletus edulis BED1</name>
    <dbReference type="NCBI Taxonomy" id="1328754"/>
    <lineage>
        <taxon>Eukaryota</taxon>
        <taxon>Fungi</taxon>
        <taxon>Dikarya</taxon>
        <taxon>Basidiomycota</taxon>
        <taxon>Agaricomycotina</taxon>
        <taxon>Agaricomycetes</taxon>
        <taxon>Agaricomycetidae</taxon>
        <taxon>Boletales</taxon>
        <taxon>Boletineae</taxon>
        <taxon>Boletaceae</taxon>
        <taxon>Boletoideae</taxon>
        <taxon>Boletus</taxon>
    </lineage>
</organism>
<dbReference type="AlphaFoldDB" id="A0AAD4BGC6"/>
<gene>
    <name evidence="1" type="ORF">L210DRAFT_3652128</name>
</gene>
<reference evidence="1" key="1">
    <citation type="submission" date="2019-10" db="EMBL/GenBank/DDBJ databases">
        <authorList>
            <consortium name="DOE Joint Genome Institute"/>
            <person name="Kuo A."/>
            <person name="Miyauchi S."/>
            <person name="Kiss E."/>
            <person name="Drula E."/>
            <person name="Kohler A."/>
            <person name="Sanchez-Garcia M."/>
            <person name="Andreopoulos B."/>
            <person name="Barry K.W."/>
            <person name="Bonito G."/>
            <person name="Buee M."/>
            <person name="Carver A."/>
            <person name="Chen C."/>
            <person name="Cichocki N."/>
            <person name="Clum A."/>
            <person name="Culley D."/>
            <person name="Crous P.W."/>
            <person name="Fauchery L."/>
            <person name="Girlanda M."/>
            <person name="Hayes R."/>
            <person name="Keri Z."/>
            <person name="LaButti K."/>
            <person name="Lipzen A."/>
            <person name="Lombard V."/>
            <person name="Magnuson J."/>
            <person name="Maillard F."/>
            <person name="Morin E."/>
            <person name="Murat C."/>
            <person name="Nolan M."/>
            <person name="Ohm R."/>
            <person name="Pangilinan J."/>
            <person name="Pereira M."/>
            <person name="Perotto S."/>
            <person name="Peter M."/>
            <person name="Riley R."/>
            <person name="Sitrit Y."/>
            <person name="Stielow B."/>
            <person name="Szollosi G."/>
            <person name="Zifcakova L."/>
            <person name="Stursova M."/>
            <person name="Spatafora J.W."/>
            <person name="Tedersoo L."/>
            <person name="Vaario L.-M."/>
            <person name="Yamada A."/>
            <person name="Yan M."/>
            <person name="Wang P."/>
            <person name="Xu J."/>
            <person name="Bruns T."/>
            <person name="Baldrian P."/>
            <person name="Vilgalys R."/>
            <person name="Henrissat B."/>
            <person name="Grigoriev I.V."/>
            <person name="Hibbett D."/>
            <person name="Nagy L.G."/>
            <person name="Martin F.M."/>
        </authorList>
    </citation>
    <scope>NUCLEOTIDE SEQUENCE</scope>
    <source>
        <strain evidence="1">BED1</strain>
    </source>
</reference>
<protein>
    <submittedName>
        <fullName evidence="1">Uncharacterized protein</fullName>
    </submittedName>
</protein>
<name>A0AAD4BGC6_BOLED</name>
<comment type="caution">
    <text evidence="1">The sequence shown here is derived from an EMBL/GenBank/DDBJ whole genome shotgun (WGS) entry which is preliminary data.</text>
</comment>
<dbReference type="Proteomes" id="UP001194468">
    <property type="component" value="Unassembled WGS sequence"/>
</dbReference>
<dbReference type="EMBL" id="WHUW01000068">
    <property type="protein sequence ID" value="KAF8429373.1"/>
    <property type="molecule type" value="Genomic_DNA"/>
</dbReference>
<accession>A0AAD4BGC6</accession>
<evidence type="ECO:0000313" key="1">
    <source>
        <dbReference type="EMBL" id="KAF8429373.1"/>
    </source>
</evidence>
<keyword evidence="2" id="KW-1185">Reference proteome</keyword>
<sequence length="160" mass="18175">MSDVEHISDNDNVLIRDDLSDDELVDDGDHDVPYNATDVPIRLSADDAPRQRDIEAAVYDHGMDVNRATHVAMFFDAPISTTSFSTLRRLCERNDVNGALRLLSGRHRLELDPDLIIDNSLPRIIPSVGPHFLDFVIYMVILELRFKLKISESRIAYTIK</sequence>
<proteinExistence type="predicted"/>
<reference evidence="1" key="2">
    <citation type="journal article" date="2020" name="Nat. Commun.">
        <title>Large-scale genome sequencing of mycorrhizal fungi provides insights into the early evolution of symbiotic traits.</title>
        <authorList>
            <person name="Miyauchi S."/>
            <person name="Kiss E."/>
            <person name="Kuo A."/>
            <person name="Drula E."/>
            <person name="Kohler A."/>
            <person name="Sanchez-Garcia M."/>
            <person name="Morin E."/>
            <person name="Andreopoulos B."/>
            <person name="Barry K.W."/>
            <person name="Bonito G."/>
            <person name="Buee M."/>
            <person name="Carver A."/>
            <person name="Chen C."/>
            <person name="Cichocki N."/>
            <person name="Clum A."/>
            <person name="Culley D."/>
            <person name="Crous P.W."/>
            <person name="Fauchery L."/>
            <person name="Girlanda M."/>
            <person name="Hayes R.D."/>
            <person name="Keri Z."/>
            <person name="LaButti K."/>
            <person name="Lipzen A."/>
            <person name="Lombard V."/>
            <person name="Magnuson J."/>
            <person name="Maillard F."/>
            <person name="Murat C."/>
            <person name="Nolan M."/>
            <person name="Ohm R.A."/>
            <person name="Pangilinan J."/>
            <person name="Pereira M.F."/>
            <person name="Perotto S."/>
            <person name="Peter M."/>
            <person name="Pfister S."/>
            <person name="Riley R."/>
            <person name="Sitrit Y."/>
            <person name="Stielow J.B."/>
            <person name="Szollosi G."/>
            <person name="Zifcakova L."/>
            <person name="Stursova M."/>
            <person name="Spatafora J.W."/>
            <person name="Tedersoo L."/>
            <person name="Vaario L.M."/>
            <person name="Yamada A."/>
            <person name="Yan M."/>
            <person name="Wang P."/>
            <person name="Xu J."/>
            <person name="Bruns T."/>
            <person name="Baldrian P."/>
            <person name="Vilgalys R."/>
            <person name="Dunand C."/>
            <person name="Henrissat B."/>
            <person name="Grigoriev I.V."/>
            <person name="Hibbett D."/>
            <person name="Nagy L.G."/>
            <person name="Martin F.M."/>
        </authorList>
    </citation>
    <scope>NUCLEOTIDE SEQUENCE</scope>
    <source>
        <strain evidence="1">BED1</strain>
    </source>
</reference>
<evidence type="ECO:0000313" key="2">
    <source>
        <dbReference type="Proteomes" id="UP001194468"/>
    </source>
</evidence>